<evidence type="ECO:0000259" key="5">
    <source>
        <dbReference type="Pfam" id="PF01656"/>
    </source>
</evidence>
<dbReference type="NCBIfam" id="NF001989">
    <property type="entry name" value="PRK00784.1"/>
    <property type="match status" value="1"/>
</dbReference>
<dbReference type="PROSITE" id="PS51274">
    <property type="entry name" value="GATASE_COBBQ"/>
    <property type="match status" value="1"/>
</dbReference>
<evidence type="ECO:0000256" key="4">
    <source>
        <dbReference type="HAMAP-Rule" id="MF_00028"/>
    </source>
</evidence>
<dbReference type="UniPathway" id="UPA00148"/>
<dbReference type="InterPro" id="IPR047045">
    <property type="entry name" value="CobQ_N"/>
</dbReference>
<organism evidence="7 8">
    <name type="scientific">Desulfococcus multivorans DSM 2059</name>
    <dbReference type="NCBI Taxonomy" id="1121405"/>
    <lineage>
        <taxon>Bacteria</taxon>
        <taxon>Pseudomonadati</taxon>
        <taxon>Thermodesulfobacteriota</taxon>
        <taxon>Desulfobacteria</taxon>
        <taxon>Desulfobacterales</taxon>
        <taxon>Desulfococcaceae</taxon>
        <taxon>Desulfococcus</taxon>
    </lineage>
</organism>
<feature type="active site" evidence="4">
    <location>
        <position position="438"/>
    </location>
</feature>
<dbReference type="PANTHER" id="PTHR21343">
    <property type="entry name" value="DETHIOBIOTIN SYNTHETASE"/>
    <property type="match status" value="1"/>
</dbReference>
<feature type="active site" description="Nucleophile" evidence="4">
    <location>
        <position position="336"/>
    </location>
</feature>
<dbReference type="Gene3D" id="3.40.50.300">
    <property type="entry name" value="P-loop containing nucleotide triphosphate hydrolases"/>
    <property type="match status" value="1"/>
</dbReference>
<dbReference type="SUPFAM" id="SSF52317">
    <property type="entry name" value="Class I glutamine amidotransferase-like"/>
    <property type="match status" value="1"/>
</dbReference>
<evidence type="ECO:0000256" key="3">
    <source>
        <dbReference type="ARBA" id="ARBA00022962"/>
    </source>
</evidence>
<dbReference type="PANTHER" id="PTHR21343:SF1">
    <property type="entry name" value="COBYRIC ACID SYNTHASE"/>
    <property type="match status" value="1"/>
</dbReference>
<dbReference type="Gene3D" id="3.40.50.880">
    <property type="match status" value="1"/>
</dbReference>
<dbReference type="SUPFAM" id="SSF52540">
    <property type="entry name" value="P-loop containing nucleoside triphosphate hydrolases"/>
    <property type="match status" value="1"/>
</dbReference>
<feature type="domain" description="CobB/CobQ-like glutamine amidotransferase" evidence="6">
    <location>
        <begin position="258"/>
        <end position="444"/>
    </location>
</feature>
<comment type="function">
    <text evidence="4">Catalyzes amidations at positions B, D, E, and G on adenosylcobyrinic A,C-diamide. NH(2) groups are provided by glutamine, and one molecule of ATP is hydrogenolyzed for each amidation.</text>
</comment>
<comment type="pathway">
    <text evidence="1 4">Cofactor biosynthesis; adenosylcobalamin biosynthesis.</text>
</comment>
<dbReference type="PATRIC" id="fig|1121405.3.peg.3208"/>
<protein>
    <recommendedName>
        <fullName evidence="4">Cobyric acid synthase</fullName>
    </recommendedName>
</protein>
<evidence type="ECO:0000256" key="2">
    <source>
        <dbReference type="ARBA" id="ARBA00022573"/>
    </source>
</evidence>
<dbReference type="InterPro" id="IPR029062">
    <property type="entry name" value="Class_I_gatase-like"/>
</dbReference>
<reference evidence="7 8" key="1">
    <citation type="journal article" date="2013" name="Genome Announc.">
        <title>Draft genome sequences for three mercury-methylating, sulfate-reducing bacteria.</title>
        <authorList>
            <person name="Brown S.D."/>
            <person name="Hurt R.A.Jr."/>
            <person name="Gilmour C.C."/>
            <person name="Elias D.A."/>
        </authorList>
    </citation>
    <scope>NUCLEOTIDE SEQUENCE [LARGE SCALE GENOMIC DNA]</scope>
    <source>
        <strain evidence="7 8">DSM 2059</strain>
    </source>
</reference>
<dbReference type="OrthoDB" id="9808302at2"/>
<dbReference type="GO" id="GO:0009236">
    <property type="term" value="P:cobalamin biosynthetic process"/>
    <property type="evidence" value="ECO:0007669"/>
    <property type="project" value="UniProtKB-UniRule"/>
</dbReference>
<gene>
    <name evidence="4" type="primary">cobQ</name>
    <name evidence="7" type="ORF">dsmv_0510</name>
</gene>
<dbReference type="RefSeq" id="WP_020877621.1">
    <property type="nucleotide sequence ID" value="NZ_ATHJ01000105.1"/>
</dbReference>
<dbReference type="InterPro" id="IPR002586">
    <property type="entry name" value="CobQ/CobB/MinD/ParA_Nub-bd_dom"/>
</dbReference>
<dbReference type="Proteomes" id="UP000014977">
    <property type="component" value="Unassembled WGS sequence"/>
</dbReference>
<dbReference type="EMBL" id="ATHJ01000105">
    <property type="protein sequence ID" value="EPR35805.1"/>
    <property type="molecule type" value="Genomic_DNA"/>
</dbReference>
<dbReference type="Pfam" id="PF07685">
    <property type="entry name" value="GATase_3"/>
    <property type="match status" value="1"/>
</dbReference>
<proteinExistence type="inferred from homology"/>
<keyword evidence="3 4" id="KW-0315">Glutamine amidotransferase</keyword>
<dbReference type="NCBIfam" id="TIGR00313">
    <property type="entry name" value="cobQ"/>
    <property type="match status" value="1"/>
</dbReference>
<keyword evidence="8" id="KW-1185">Reference proteome</keyword>
<evidence type="ECO:0000313" key="7">
    <source>
        <dbReference type="EMBL" id="EPR35805.1"/>
    </source>
</evidence>
<comment type="similarity">
    <text evidence="4">Belongs to the CobB/CobQ family. CobQ subfamily.</text>
</comment>
<dbReference type="InterPro" id="IPR011698">
    <property type="entry name" value="GATase_3"/>
</dbReference>
<dbReference type="HAMAP" id="MF_00028">
    <property type="entry name" value="CobQ"/>
    <property type="match status" value="1"/>
</dbReference>
<feature type="domain" description="CobQ/CobB/MinD/ParA nucleotide binding" evidence="5">
    <location>
        <begin position="7"/>
        <end position="233"/>
    </location>
</feature>
<evidence type="ECO:0000313" key="8">
    <source>
        <dbReference type="Proteomes" id="UP000014977"/>
    </source>
</evidence>
<accession>S7TGT6</accession>
<evidence type="ECO:0000256" key="1">
    <source>
        <dbReference type="ARBA" id="ARBA00004953"/>
    </source>
</evidence>
<name>S7TGT6_DESML</name>
<dbReference type="GO" id="GO:0015420">
    <property type="term" value="F:ABC-type vitamin B12 transporter activity"/>
    <property type="evidence" value="ECO:0007669"/>
    <property type="project" value="UniProtKB-UniRule"/>
</dbReference>
<dbReference type="Pfam" id="PF01656">
    <property type="entry name" value="CbiA"/>
    <property type="match status" value="1"/>
</dbReference>
<dbReference type="InterPro" id="IPR033949">
    <property type="entry name" value="CobQ_GATase1"/>
</dbReference>
<dbReference type="CDD" id="cd01750">
    <property type="entry name" value="GATase1_CobQ"/>
    <property type="match status" value="1"/>
</dbReference>
<dbReference type="AlphaFoldDB" id="S7TGT6"/>
<keyword evidence="2 4" id="KW-0169">Cobalamin biosynthesis</keyword>
<dbReference type="GO" id="GO:0003824">
    <property type="term" value="F:catalytic activity"/>
    <property type="evidence" value="ECO:0007669"/>
    <property type="project" value="InterPro"/>
</dbReference>
<comment type="caution">
    <text evidence="7">The sequence shown here is derived from an EMBL/GenBank/DDBJ whole genome shotgun (WGS) entry which is preliminary data.</text>
</comment>
<dbReference type="InterPro" id="IPR027417">
    <property type="entry name" value="P-loop_NTPase"/>
</dbReference>
<dbReference type="InterPro" id="IPR004459">
    <property type="entry name" value="CobQ_synth"/>
</dbReference>
<evidence type="ECO:0000259" key="6">
    <source>
        <dbReference type="Pfam" id="PF07685"/>
    </source>
</evidence>
<dbReference type="CDD" id="cd05389">
    <property type="entry name" value="CobQ_N"/>
    <property type="match status" value="1"/>
</dbReference>
<dbReference type="STRING" id="897.B2D07_15205"/>
<sequence>MSEAPCIAAFGTGSDVGKSVVATALNRIFLNRGLRTAPFKAQNMSNNSGVTPEGLEMGRAQIVQAEAARIPPHVDMNPILLKPTTDVGCQVVLMGEAVANQTAVEYHTRKAHLFDTACRALDRLRSRFDVVVMEGAGSCAEVNLMAHDIVNFPMAEYADAPVILIADIHRGGVFAQLVGTLACLPPERRDRIAGFIVNRFRGDIRLFDDGVKWIEANTGKPVFGVLPWYTHIAIEAEDSVIIESPPTVLPGRGTRPAVAVIRIPHISNFTDFDPLSAVKGLDLFFIEKVQDLSGFAAVILPGSKNTRFDLEWLKTTGWSRRLAAYAEKDGHILGICGGYQLLGNRVYDPQGLEGVPGTTEGLGLLPVETTLMAPKTTTLSRFAWGDVQGTGYEIHMGRTDRIGGAPLFTILAQNGAAPANTEDGCISDGGRIMATYMHGLFDTPAVTRRWLDTIGLGRLDTGDTPAGPAARDREYDRLAEHFENHVDTEAILRLIRRSPPGNTAV</sequence>
<dbReference type="eggNOG" id="COG1492">
    <property type="taxonomic scope" value="Bacteria"/>
</dbReference>